<dbReference type="PANTHER" id="PTHR14146">
    <property type="entry name" value="EXOCYST COMPLEX COMPONENT 4"/>
    <property type="match status" value="1"/>
</dbReference>
<dbReference type="Proteomes" id="UP001642360">
    <property type="component" value="Unassembled WGS sequence"/>
</dbReference>
<dbReference type="AlphaFoldDB" id="A0ABC8SV30"/>
<evidence type="ECO:0000256" key="3">
    <source>
        <dbReference type="RuleBase" id="RU367079"/>
    </source>
</evidence>
<evidence type="ECO:0000313" key="8">
    <source>
        <dbReference type="Proteomes" id="UP001642360"/>
    </source>
</evidence>
<evidence type="ECO:0000313" key="7">
    <source>
        <dbReference type="EMBL" id="CAK9159675.1"/>
    </source>
</evidence>
<reference evidence="7 8" key="1">
    <citation type="submission" date="2024-02" db="EMBL/GenBank/DDBJ databases">
        <authorList>
            <person name="Vignale AGUSTIN F."/>
            <person name="Sosa J E."/>
            <person name="Modenutti C."/>
        </authorList>
    </citation>
    <scope>NUCLEOTIDE SEQUENCE [LARGE SCALE GENOMIC DNA]</scope>
</reference>
<evidence type="ECO:0000256" key="2">
    <source>
        <dbReference type="ARBA" id="ARBA00022483"/>
    </source>
</evidence>
<feature type="domain" description="Exocyst complex component Sec8 N-terminal" evidence="6">
    <location>
        <begin position="3"/>
        <end position="68"/>
    </location>
</feature>
<comment type="function">
    <text evidence="3">Component of the exocyst complex involved in the docking of exocytic vesicles with fusion sites on the plasma membrane.</text>
</comment>
<sequence length="507" mass="55611">MNAILRLFSESAQSIGALKSDLDEAKKLLGAHNKQLHQLWYRSVTLRHIIALLDQIEGIAKVPARIEKFVTEKQFYAAVQLHVQSTLMLEREGLQTVGALQDVRSELTKLRGVLFYKVLEDLHAHLYNKGEYIPATSGINERDDEVPTTTAVSFSMSNSQPLSRRTRLLKGDSQSGAYGLGDGSYRPSSVDGGSSFDGHDEDSALDLYEDATSDGYTAPIRVNGGVSRQIPIWLSYSTPDEFVEAMRKSDAPLHVKYLQTMVECLCMLGKVAAAGAIICQRLRPTIHEIITTKIKAHAEHFNSSMPGIDHGARTVTTGLHYLKGQLERYQFPKQKHQNGISLAGTVLAVSPVSPVMAPTGKAQAAAKELLDSILDTIVRIFENHVIVGELLESKSSQQIDLNTPKSVAADINWNPDSEASHDTGGYSISFSLTVLQSECQQVICEVLRATPEAASADAAVQTARLASKGPSKEKRQVTKFSFYVFTAFFSLLLLFVGVSRFSLPFKL</sequence>
<evidence type="ECO:0000256" key="5">
    <source>
        <dbReference type="SAM" id="Phobius"/>
    </source>
</evidence>
<dbReference type="InterPro" id="IPR039682">
    <property type="entry name" value="Sec8/EXOC4"/>
</dbReference>
<dbReference type="InterPro" id="IPR007191">
    <property type="entry name" value="Sec8_exocyst_N"/>
</dbReference>
<comment type="caution">
    <text evidence="7">The sequence shown here is derived from an EMBL/GenBank/DDBJ whole genome shotgun (WGS) entry which is preliminary data.</text>
</comment>
<keyword evidence="5" id="KW-1133">Transmembrane helix</keyword>
<evidence type="ECO:0000256" key="1">
    <source>
        <dbReference type="ARBA" id="ARBA00022448"/>
    </source>
</evidence>
<dbReference type="PANTHER" id="PTHR14146:SF0">
    <property type="entry name" value="EXOCYST COMPLEX COMPONENT 4"/>
    <property type="match status" value="1"/>
</dbReference>
<dbReference type="Pfam" id="PF04048">
    <property type="entry name" value="Sec8_N"/>
    <property type="match status" value="1"/>
</dbReference>
<dbReference type="GO" id="GO:0090522">
    <property type="term" value="P:vesicle tethering involved in exocytosis"/>
    <property type="evidence" value="ECO:0007669"/>
    <property type="project" value="UniProtKB-UniRule"/>
</dbReference>
<evidence type="ECO:0000259" key="6">
    <source>
        <dbReference type="Pfam" id="PF04048"/>
    </source>
</evidence>
<gene>
    <name evidence="7" type="ORF">ILEXP_LOCUS28378</name>
</gene>
<protein>
    <recommendedName>
        <fullName evidence="3">Exocyst complex component Sec8</fullName>
    </recommendedName>
</protein>
<keyword evidence="5" id="KW-0472">Membrane</keyword>
<dbReference type="EMBL" id="CAUOFW020003391">
    <property type="protein sequence ID" value="CAK9159675.1"/>
    <property type="molecule type" value="Genomic_DNA"/>
</dbReference>
<dbReference type="GO" id="GO:0006612">
    <property type="term" value="P:protein targeting to membrane"/>
    <property type="evidence" value="ECO:0007669"/>
    <property type="project" value="UniProtKB-UniRule"/>
</dbReference>
<keyword evidence="3" id="KW-0653">Protein transport</keyword>
<feature type="region of interest" description="Disordered" evidence="4">
    <location>
        <begin position="155"/>
        <end position="196"/>
    </location>
</feature>
<dbReference type="GO" id="GO:0000145">
    <property type="term" value="C:exocyst"/>
    <property type="evidence" value="ECO:0007669"/>
    <property type="project" value="UniProtKB-UniRule"/>
</dbReference>
<name>A0ABC8SV30_9AQUA</name>
<accession>A0ABC8SV30</accession>
<evidence type="ECO:0000256" key="4">
    <source>
        <dbReference type="SAM" id="MobiDB-lite"/>
    </source>
</evidence>
<keyword evidence="1 3" id="KW-0813">Transport</keyword>
<keyword evidence="5" id="KW-0812">Transmembrane</keyword>
<feature type="transmembrane region" description="Helical" evidence="5">
    <location>
        <begin position="480"/>
        <end position="503"/>
    </location>
</feature>
<organism evidence="7 8">
    <name type="scientific">Ilex paraguariensis</name>
    <name type="common">yerba mate</name>
    <dbReference type="NCBI Taxonomy" id="185542"/>
    <lineage>
        <taxon>Eukaryota</taxon>
        <taxon>Viridiplantae</taxon>
        <taxon>Streptophyta</taxon>
        <taxon>Embryophyta</taxon>
        <taxon>Tracheophyta</taxon>
        <taxon>Spermatophyta</taxon>
        <taxon>Magnoliopsida</taxon>
        <taxon>eudicotyledons</taxon>
        <taxon>Gunneridae</taxon>
        <taxon>Pentapetalae</taxon>
        <taxon>asterids</taxon>
        <taxon>campanulids</taxon>
        <taxon>Aquifoliales</taxon>
        <taxon>Aquifoliaceae</taxon>
        <taxon>Ilex</taxon>
    </lineage>
</organism>
<dbReference type="GO" id="GO:0015031">
    <property type="term" value="P:protein transport"/>
    <property type="evidence" value="ECO:0007669"/>
    <property type="project" value="UniProtKB-KW"/>
</dbReference>
<keyword evidence="8" id="KW-1185">Reference proteome</keyword>
<proteinExistence type="inferred from homology"/>
<comment type="similarity">
    <text evidence="3">Belongs to the SEC8 family.</text>
</comment>
<keyword evidence="2 3" id="KW-0268">Exocytosis</keyword>